<evidence type="ECO:0000313" key="6">
    <source>
        <dbReference type="EMBL" id="AZS40334.1"/>
    </source>
</evidence>
<dbReference type="GO" id="GO:0045892">
    <property type="term" value="P:negative regulation of DNA-templated transcription"/>
    <property type="evidence" value="ECO:0007669"/>
    <property type="project" value="InterPro"/>
</dbReference>
<keyword evidence="2 4" id="KW-0238">DNA-binding</keyword>
<dbReference type="SUPFAM" id="SSF46689">
    <property type="entry name" value="Homeodomain-like"/>
    <property type="match status" value="1"/>
</dbReference>
<dbReference type="Gene3D" id="1.10.10.60">
    <property type="entry name" value="Homeodomain-like"/>
    <property type="match status" value="1"/>
</dbReference>
<evidence type="ECO:0000256" key="1">
    <source>
        <dbReference type="ARBA" id="ARBA00023015"/>
    </source>
</evidence>
<dbReference type="InterPro" id="IPR009057">
    <property type="entry name" value="Homeodomain-like_sf"/>
</dbReference>
<name>A0A3S9WJT4_9MICO</name>
<gene>
    <name evidence="6" type="primary">tetR_3</name>
    <name evidence="6" type="ORF">CVS54_01661</name>
</gene>
<evidence type="ECO:0000256" key="2">
    <source>
        <dbReference type="ARBA" id="ARBA00023125"/>
    </source>
</evidence>
<dbReference type="KEGG" id="moy:CVS54_01661"/>
<accession>A0A3S9WJT4</accession>
<evidence type="ECO:0000259" key="5">
    <source>
        <dbReference type="PROSITE" id="PS50977"/>
    </source>
</evidence>
<protein>
    <submittedName>
        <fullName evidence="6">Tetracycline repressor protein class E</fullName>
    </submittedName>
</protein>
<feature type="domain" description="HTH tetR-type" evidence="5">
    <location>
        <begin position="27"/>
        <end position="87"/>
    </location>
</feature>
<evidence type="ECO:0000313" key="7">
    <source>
        <dbReference type="Proteomes" id="UP000274841"/>
    </source>
</evidence>
<dbReference type="GO" id="GO:0003677">
    <property type="term" value="F:DNA binding"/>
    <property type="evidence" value="ECO:0007669"/>
    <property type="project" value="UniProtKB-UniRule"/>
</dbReference>
<dbReference type="Proteomes" id="UP000274841">
    <property type="component" value="Chromosome"/>
</dbReference>
<dbReference type="SUPFAM" id="SSF48498">
    <property type="entry name" value="Tetracyclin repressor-like, C-terminal domain"/>
    <property type="match status" value="1"/>
</dbReference>
<keyword evidence="1" id="KW-0805">Transcription regulation</keyword>
<evidence type="ECO:0000256" key="3">
    <source>
        <dbReference type="ARBA" id="ARBA00023163"/>
    </source>
</evidence>
<dbReference type="InterPro" id="IPR001647">
    <property type="entry name" value="HTH_TetR"/>
</dbReference>
<dbReference type="InterPro" id="IPR004111">
    <property type="entry name" value="Repressor_TetR_C"/>
</dbReference>
<dbReference type="RefSeq" id="WP_127012116.1">
    <property type="nucleotide sequence ID" value="NZ_CP031422.1"/>
</dbReference>
<dbReference type="Gene3D" id="1.10.357.10">
    <property type="entry name" value="Tetracycline Repressor, domain 2"/>
    <property type="match status" value="1"/>
</dbReference>
<dbReference type="InterPro" id="IPR036271">
    <property type="entry name" value="Tet_transcr_reg_TetR-rel_C_sf"/>
</dbReference>
<sequence>MAKNLVDLLWRHSPAAPVTRQRGPKARHSADDVVDRAVALADADGLGAVTIRSLAQSLDLTPMSIYTHVNSRADLLVLMADVMHASLRSEPAEASGWRGAVRAVAEDNLRLFRAHPWLIDIHDPRVAFGPGTIAKYDRELHAFDDLGLSDVERDAALSFVLDFTLSAAARMREEQRAAAFAASWAEAAPRLAAYLGEEMPLARSVGRSAGEAMGVPYDARTAWDFGLERVIDGLAGMVRGADRLRGT</sequence>
<dbReference type="Pfam" id="PF02909">
    <property type="entry name" value="TetR_C_1"/>
    <property type="match status" value="1"/>
</dbReference>
<dbReference type="AlphaFoldDB" id="A0A3S9WJT4"/>
<dbReference type="EMBL" id="CP031422">
    <property type="protein sequence ID" value="AZS40334.1"/>
    <property type="molecule type" value="Genomic_DNA"/>
</dbReference>
<organism evidence="6 7">
    <name type="scientific">Microbacterium oxydans</name>
    <dbReference type="NCBI Taxonomy" id="82380"/>
    <lineage>
        <taxon>Bacteria</taxon>
        <taxon>Bacillati</taxon>
        <taxon>Actinomycetota</taxon>
        <taxon>Actinomycetes</taxon>
        <taxon>Micrococcales</taxon>
        <taxon>Microbacteriaceae</taxon>
        <taxon>Microbacterium</taxon>
    </lineage>
</organism>
<proteinExistence type="predicted"/>
<reference evidence="6 7" key="1">
    <citation type="submission" date="2018-08" db="EMBL/GenBank/DDBJ databases">
        <title>Microbacterium oxydans strain HG3.</title>
        <authorList>
            <person name="ORTET P."/>
        </authorList>
    </citation>
    <scope>NUCLEOTIDE SEQUENCE [LARGE SCALE GENOMIC DNA]</scope>
    <source>
        <strain evidence="6 7">HG3</strain>
    </source>
</reference>
<evidence type="ECO:0000256" key="4">
    <source>
        <dbReference type="PROSITE-ProRule" id="PRU00335"/>
    </source>
</evidence>
<dbReference type="PROSITE" id="PS50977">
    <property type="entry name" value="HTH_TETR_2"/>
    <property type="match status" value="1"/>
</dbReference>
<feature type="DNA-binding region" description="H-T-H motif" evidence="4">
    <location>
        <begin position="50"/>
        <end position="69"/>
    </location>
</feature>
<keyword evidence="3" id="KW-0804">Transcription</keyword>